<feature type="domain" description="DUF6533" evidence="2">
    <location>
        <begin position="27"/>
        <end position="68"/>
    </location>
</feature>
<name>A0ABR3JB91_9AGAR</name>
<sequence length="89" mass="10245">MQILVQDEAQFTMLMQAVTDVNAVNICTAAALTWLLHDIIVTLEQEAQTVWWARWTFTKSAYLFLRYFNIFALALLVAGDTRYDVSLKL</sequence>
<evidence type="ECO:0000313" key="3">
    <source>
        <dbReference type="EMBL" id="KAL0952914.1"/>
    </source>
</evidence>
<evidence type="ECO:0000313" key="4">
    <source>
        <dbReference type="Proteomes" id="UP001556367"/>
    </source>
</evidence>
<dbReference type="InterPro" id="IPR045340">
    <property type="entry name" value="DUF6533"/>
</dbReference>
<feature type="transmembrane region" description="Helical" evidence="1">
    <location>
        <begin position="61"/>
        <end position="79"/>
    </location>
</feature>
<dbReference type="Pfam" id="PF20151">
    <property type="entry name" value="DUF6533"/>
    <property type="match status" value="1"/>
</dbReference>
<comment type="caution">
    <text evidence="3">The sequence shown here is derived from an EMBL/GenBank/DDBJ whole genome shotgun (WGS) entry which is preliminary data.</text>
</comment>
<dbReference type="Proteomes" id="UP001556367">
    <property type="component" value="Unassembled WGS sequence"/>
</dbReference>
<reference evidence="4" key="1">
    <citation type="submission" date="2024-06" db="EMBL/GenBank/DDBJ databases">
        <title>Multi-omics analyses provide insights into the biosynthesis of the anticancer antibiotic pleurotin in Hohenbuehelia grisea.</title>
        <authorList>
            <person name="Weaver J.A."/>
            <person name="Alberti F."/>
        </authorList>
    </citation>
    <scope>NUCLEOTIDE SEQUENCE [LARGE SCALE GENOMIC DNA]</scope>
    <source>
        <strain evidence="4">T-177</strain>
    </source>
</reference>
<evidence type="ECO:0000256" key="1">
    <source>
        <dbReference type="SAM" id="Phobius"/>
    </source>
</evidence>
<keyword evidence="1" id="KW-0472">Membrane</keyword>
<protein>
    <recommendedName>
        <fullName evidence="2">DUF6533 domain-containing protein</fullName>
    </recommendedName>
</protein>
<keyword evidence="1" id="KW-1133">Transmembrane helix</keyword>
<proteinExistence type="predicted"/>
<evidence type="ECO:0000259" key="2">
    <source>
        <dbReference type="Pfam" id="PF20151"/>
    </source>
</evidence>
<keyword evidence="1" id="KW-0812">Transmembrane</keyword>
<accession>A0ABR3JB91</accession>
<dbReference type="EMBL" id="JASNQZ010000010">
    <property type="protein sequence ID" value="KAL0952914.1"/>
    <property type="molecule type" value="Genomic_DNA"/>
</dbReference>
<gene>
    <name evidence="3" type="ORF">HGRIS_007129</name>
</gene>
<organism evidence="3 4">
    <name type="scientific">Hohenbuehelia grisea</name>
    <dbReference type="NCBI Taxonomy" id="104357"/>
    <lineage>
        <taxon>Eukaryota</taxon>
        <taxon>Fungi</taxon>
        <taxon>Dikarya</taxon>
        <taxon>Basidiomycota</taxon>
        <taxon>Agaricomycotina</taxon>
        <taxon>Agaricomycetes</taxon>
        <taxon>Agaricomycetidae</taxon>
        <taxon>Agaricales</taxon>
        <taxon>Pleurotineae</taxon>
        <taxon>Pleurotaceae</taxon>
        <taxon>Hohenbuehelia</taxon>
    </lineage>
</organism>
<keyword evidence="4" id="KW-1185">Reference proteome</keyword>